<keyword evidence="1" id="KW-0812">Transmembrane</keyword>
<dbReference type="Proteomes" id="UP000030755">
    <property type="component" value="Unassembled WGS sequence"/>
</dbReference>
<feature type="transmembrane region" description="Helical" evidence="1">
    <location>
        <begin position="202"/>
        <end position="221"/>
    </location>
</feature>
<dbReference type="AlphaFoldDB" id="A0A075AW05"/>
<dbReference type="Pfam" id="PF00615">
    <property type="entry name" value="RGS"/>
    <property type="match status" value="1"/>
</dbReference>
<dbReference type="HOGENOM" id="CLU_912619_0_0_1"/>
<evidence type="ECO:0000313" key="4">
    <source>
        <dbReference type="Proteomes" id="UP000030755"/>
    </source>
</evidence>
<dbReference type="Gene3D" id="1.10.167.10">
    <property type="entry name" value="Regulator of G-protein Signalling 4, domain 2"/>
    <property type="match status" value="1"/>
</dbReference>
<proteinExistence type="predicted"/>
<evidence type="ECO:0000313" key="3">
    <source>
        <dbReference type="EMBL" id="EPZ32892.1"/>
    </source>
</evidence>
<reference evidence="3 4" key="1">
    <citation type="journal article" date="2013" name="Curr. Biol.">
        <title>Shared signatures of parasitism and phylogenomics unite Cryptomycota and microsporidia.</title>
        <authorList>
            <person name="James T.Y."/>
            <person name="Pelin A."/>
            <person name="Bonen L."/>
            <person name="Ahrendt S."/>
            <person name="Sain D."/>
            <person name="Corradi N."/>
            <person name="Stajich J.E."/>
        </authorList>
    </citation>
    <scope>NUCLEOTIDE SEQUENCE [LARGE SCALE GENOMIC DNA]</scope>
    <source>
        <strain evidence="3 4">CSF55</strain>
    </source>
</reference>
<keyword evidence="4" id="KW-1185">Reference proteome</keyword>
<dbReference type="EMBL" id="KE561097">
    <property type="protein sequence ID" value="EPZ32892.1"/>
    <property type="molecule type" value="Genomic_DNA"/>
</dbReference>
<gene>
    <name evidence="3" type="ORF">O9G_004777</name>
</gene>
<dbReference type="InterPro" id="IPR016137">
    <property type="entry name" value="RGS"/>
</dbReference>
<keyword evidence="1" id="KW-0472">Membrane</keyword>
<evidence type="ECO:0000259" key="2">
    <source>
        <dbReference type="Pfam" id="PF00615"/>
    </source>
</evidence>
<dbReference type="InterPro" id="IPR036305">
    <property type="entry name" value="RGS_sf"/>
</dbReference>
<dbReference type="InterPro" id="IPR044926">
    <property type="entry name" value="RGS_subdomain_2"/>
</dbReference>
<feature type="transmembrane region" description="Helical" evidence="1">
    <location>
        <begin position="227"/>
        <end position="245"/>
    </location>
</feature>
<evidence type="ECO:0000256" key="1">
    <source>
        <dbReference type="SAM" id="Phobius"/>
    </source>
</evidence>
<keyword evidence="1" id="KW-1133">Transmembrane helix</keyword>
<feature type="domain" description="RGS" evidence="2">
    <location>
        <begin position="118"/>
        <end position="188"/>
    </location>
</feature>
<organism evidence="3 4">
    <name type="scientific">Rozella allomycis (strain CSF55)</name>
    <dbReference type="NCBI Taxonomy" id="988480"/>
    <lineage>
        <taxon>Eukaryota</taxon>
        <taxon>Fungi</taxon>
        <taxon>Fungi incertae sedis</taxon>
        <taxon>Cryptomycota</taxon>
        <taxon>Cryptomycota incertae sedis</taxon>
        <taxon>Rozella</taxon>
    </lineage>
</organism>
<protein>
    <recommendedName>
        <fullName evidence="2">RGS domain-containing protein</fullName>
    </recommendedName>
</protein>
<name>A0A075AW05_ROZAC</name>
<sequence>MSNVKDTELLRDILSDKTSSPISKLEFVNFAQSVTLDFENIAYVEACTSKIDEDYAKIYEGEERNPLMILVNQNSSTNNVTRSQGNLSKSMKSIANLVVGKNENVEIPENLLNSRAFEEWSTSAMKQIINDFLVNGSPNELNIDGNISSAVREAFEHGELDPSVLDPSLKAVFKNILDNTLRRFKKEQMSTNIGEADRRIRFIVGITGSLFSVLGLVLIFALPSSIYWMRLGMLLPLGTMYAGYIQYRNKFCVMHGAKNTLSMAKSVKDMVYVKVKDSCVMANLFYDTNVIDYCDVNTAHSMVLE</sequence>
<dbReference type="SUPFAM" id="SSF48097">
    <property type="entry name" value="Regulator of G-protein signaling, RGS"/>
    <property type="match status" value="1"/>
</dbReference>
<accession>A0A075AW05</accession>